<feature type="transmembrane region" description="Helical" evidence="1">
    <location>
        <begin position="72"/>
        <end position="93"/>
    </location>
</feature>
<reference evidence="2 3" key="1">
    <citation type="journal article" date="2014" name="PLoS Genet.">
        <title>Comparative Genomic Analysis of N2-Fixing and Non-N2-Fixing Paenibacillus spp.: Organization, Evolution and Expression of the Nitrogen Fixation Genes.</title>
        <authorList>
            <person name="Xie J.B."/>
            <person name="Du Z."/>
            <person name="Bai L."/>
            <person name="Tian C."/>
            <person name="Zhang Y."/>
            <person name="Xie J.Y."/>
            <person name="Wang T."/>
            <person name="Liu X."/>
            <person name="Chen X."/>
            <person name="Cheng Q."/>
            <person name="Chen S."/>
            <person name="Li J."/>
        </authorList>
    </citation>
    <scope>NUCLEOTIDE SEQUENCE [LARGE SCALE GENOMIC DNA]</scope>
    <source>
        <strain evidence="2 3">T27</strain>
    </source>
</reference>
<dbReference type="RefSeq" id="WP_084266494.1">
    <property type="nucleotide sequence ID" value="NZ_CP004078.1"/>
</dbReference>
<protein>
    <submittedName>
        <fullName evidence="2">Uncharacterized protein</fullName>
    </submittedName>
</protein>
<keyword evidence="1" id="KW-0812">Transmembrane</keyword>
<evidence type="ECO:0000313" key="3">
    <source>
        <dbReference type="Proteomes" id="UP000019772"/>
    </source>
</evidence>
<dbReference type="STRING" id="1268072.PSAB_10245"/>
<dbReference type="OrthoDB" id="2622902at2"/>
<organism evidence="2 3">
    <name type="scientific">Paenibacillus sabinae T27</name>
    <dbReference type="NCBI Taxonomy" id="1268072"/>
    <lineage>
        <taxon>Bacteria</taxon>
        <taxon>Bacillati</taxon>
        <taxon>Bacillota</taxon>
        <taxon>Bacilli</taxon>
        <taxon>Bacillales</taxon>
        <taxon>Paenibacillaceae</taxon>
        <taxon>Paenibacillus</taxon>
    </lineage>
</organism>
<dbReference type="KEGG" id="psab:PSAB_10245"/>
<sequence>MIDFIAQTEINGQRWGVVRRSFLIAGSTFLLSGTLLFGMVYLAIANYVPHMTGWSDPPGKFSLALDATMLRVPYIISILFMVIGVILFAVAIYKNGKGMLR</sequence>
<accession>X4ZZ87</accession>
<keyword evidence="1" id="KW-0472">Membrane</keyword>
<dbReference type="eggNOG" id="ENOG50336N4">
    <property type="taxonomic scope" value="Bacteria"/>
</dbReference>
<dbReference type="Proteomes" id="UP000019772">
    <property type="component" value="Chromosome"/>
</dbReference>
<evidence type="ECO:0000313" key="2">
    <source>
        <dbReference type="EMBL" id="AHV96979.1"/>
    </source>
</evidence>
<feature type="transmembrane region" description="Helical" evidence="1">
    <location>
        <begin position="21"/>
        <end position="44"/>
    </location>
</feature>
<keyword evidence="3" id="KW-1185">Reference proteome</keyword>
<evidence type="ECO:0000256" key="1">
    <source>
        <dbReference type="SAM" id="Phobius"/>
    </source>
</evidence>
<dbReference type="EMBL" id="CP004078">
    <property type="protein sequence ID" value="AHV96979.1"/>
    <property type="molecule type" value="Genomic_DNA"/>
</dbReference>
<gene>
    <name evidence="2" type="ORF">PSAB_10245</name>
</gene>
<dbReference type="HOGENOM" id="CLU_2288778_0_0_9"/>
<name>X4ZZ87_9BACL</name>
<keyword evidence="1" id="KW-1133">Transmembrane helix</keyword>
<dbReference type="AlphaFoldDB" id="X4ZZ87"/>
<proteinExistence type="predicted"/>